<accession>A0ABS6SF49</accession>
<protein>
    <recommendedName>
        <fullName evidence="4">Lipoprotein</fullName>
    </recommendedName>
</protein>
<evidence type="ECO:0008006" key="4">
    <source>
        <dbReference type="Google" id="ProtNLM"/>
    </source>
</evidence>
<evidence type="ECO:0000313" key="3">
    <source>
        <dbReference type="Proteomes" id="UP000722336"/>
    </source>
</evidence>
<gene>
    <name evidence="2" type="ORF">KCG44_06765</name>
</gene>
<proteinExistence type="predicted"/>
<dbReference type="RefSeq" id="WP_218445129.1">
    <property type="nucleotide sequence ID" value="NZ_JAGSPA010000002.1"/>
</dbReference>
<organism evidence="2 3">
    <name type="scientific">Pacificimonas pallii</name>
    <dbReference type="NCBI Taxonomy" id="2827236"/>
    <lineage>
        <taxon>Bacteria</taxon>
        <taxon>Pseudomonadati</taxon>
        <taxon>Pseudomonadota</taxon>
        <taxon>Alphaproteobacteria</taxon>
        <taxon>Sphingomonadales</taxon>
        <taxon>Sphingosinicellaceae</taxon>
        <taxon>Pacificimonas</taxon>
    </lineage>
</organism>
<sequence>MKNAILAIFGLAALSGCETLQRQAAVHPMHILDAKADFCVEMRDKYKAKNSDIYKSTFTDYCTAQFAISGADGDNSLSSRDYFIHLVTVADKVCVKEFRDLSANQRTVNMALGTASTALSGAATVVTGGLADTILSATSTFAGASRDAANAELYRTTRPSDIIRLVQARRQILLNQMLNKFDDQRSNERAISIVEALQMANEFHRSCSLYNGLALITEAVDEKATELETKANFERSDKGAQDNNFPGENLDPM</sequence>
<reference evidence="2 3" key="1">
    <citation type="submission" date="2021-04" db="EMBL/GenBank/DDBJ databases">
        <authorList>
            <person name="Pira H."/>
            <person name="Risdian C."/>
            <person name="Wink J."/>
        </authorList>
    </citation>
    <scope>NUCLEOTIDE SEQUENCE [LARGE SCALE GENOMIC DNA]</scope>
    <source>
        <strain evidence="2 3">WHA3</strain>
    </source>
</reference>
<keyword evidence="3" id="KW-1185">Reference proteome</keyword>
<name>A0ABS6SF49_9SPHN</name>
<evidence type="ECO:0000256" key="1">
    <source>
        <dbReference type="SAM" id="MobiDB-lite"/>
    </source>
</evidence>
<feature type="region of interest" description="Disordered" evidence="1">
    <location>
        <begin position="230"/>
        <end position="253"/>
    </location>
</feature>
<evidence type="ECO:0000313" key="2">
    <source>
        <dbReference type="EMBL" id="MBV7256487.1"/>
    </source>
</evidence>
<comment type="caution">
    <text evidence="2">The sequence shown here is derived from an EMBL/GenBank/DDBJ whole genome shotgun (WGS) entry which is preliminary data.</text>
</comment>
<dbReference type="PROSITE" id="PS51257">
    <property type="entry name" value="PROKAR_LIPOPROTEIN"/>
    <property type="match status" value="1"/>
</dbReference>
<dbReference type="EMBL" id="JAGSPA010000002">
    <property type="protein sequence ID" value="MBV7256487.1"/>
    <property type="molecule type" value="Genomic_DNA"/>
</dbReference>
<feature type="compositionally biased region" description="Basic and acidic residues" evidence="1">
    <location>
        <begin position="230"/>
        <end position="240"/>
    </location>
</feature>
<dbReference type="Proteomes" id="UP000722336">
    <property type="component" value="Unassembled WGS sequence"/>
</dbReference>